<dbReference type="Proteomes" id="UP000694723">
    <property type="component" value="Unplaced"/>
</dbReference>
<dbReference type="Ensembl" id="ENSSSCT00060045622.1">
    <property type="protein sequence ID" value="ENSSSCP00060019559.1"/>
    <property type="gene ID" value="ENSSSCG00060033631.1"/>
</dbReference>
<dbReference type="AlphaFoldDB" id="A0A8D1V611"/>
<organism evidence="2 3">
    <name type="scientific">Sus scrofa</name>
    <name type="common">Pig</name>
    <dbReference type="NCBI Taxonomy" id="9823"/>
    <lineage>
        <taxon>Eukaryota</taxon>
        <taxon>Metazoa</taxon>
        <taxon>Chordata</taxon>
        <taxon>Craniata</taxon>
        <taxon>Vertebrata</taxon>
        <taxon>Euteleostomi</taxon>
        <taxon>Mammalia</taxon>
        <taxon>Eutheria</taxon>
        <taxon>Laurasiatheria</taxon>
        <taxon>Artiodactyla</taxon>
        <taxon>Suina</taxon>
        <taxon>Suidae</taxon>
        <taxon>Sus</taxon>
    </lineage>
</organism>
<feature type="compositionally biased region" description="Pro residues" evidence="1">
    <location>
        <begin position="158"/>
        <end position="169"/>
    </location>
</feature>
<evidence type="ECO:0000313" key="3">
    <source>
        <dbReference type="Proteomes" id="UP000694723"/>
    </source>
</evidence>
<protein>
    <submittedName>
        <fullName evidence="2">Uncharacterized protein</fullName>
    </submittedName>
</protein>
<feature type="compositionally biased region" description="Low complexity" evidence="1">
    <location>
        <begin position="80"/>
        <end position="100"/>
    </location>
</feature>
<evidence type="ECO:0000313" key="2">
    <source>
        <dbReference type="Ensembl" id="ENSSSCP00060019559.1"/>
    </source>
</evidence>
<feature type="region of interest" description="Disordered" evidence="1">
    <location>
        <begin position="1"/>
        <end position="117"/>
    </location>
</feature>
<proteinExistence type="predicted"/>
<evidence type="ECO:0000256" key="1">
    <source>
        <dbReference type="SAM" id="MobiDB-lite"/>
    </source>
</evidence>
<name>A0A8D1V611_PIG</name>
<reference evidence="2" key="1">
    <citation type="submission" date="2025-08" db="UniProtKB">
        <authorList>
            <consortium name="Ensembl"/>
        </authorList>
    </citation>
    <scope>IDENTIFICATION</scope>
</reference>
<feature type="region of interest" description="Disordered" evidence="1">
    <location>
        <begin position="141"/>
        <end position="184"/>
    </location>
</feature>
<sequence length="184" mass="19045">MSELLEPALLTGEGEEPHPPPPIWVGLGRLSRGGVGVGGAGHSHSFLPSCPRRLLPDQPLSQPGPAEWPGPGPHPPPEPRAGAAALPKPLGAALPARYPQLPAPPPSSLSGPQQWLYLQDPGCAPRGLHCHAQQTLCHQVPSDPARHFQPLPVQGAGLPPPAPRSPGPPAAHSRLPRLPPGRAA</sequence>
<accession>A0A8D1V611</accession>
<feature type="compositionally biased region" description="Pro residues" evidence="1">
    <location>
        <begin position="66"/>
        <end position="79"/>
    </location>
</feature>
<feature type="compositionally biased region" description="Gly residues" evidence="1">
    <location>
        <begin position="31"/>
        <end position="41"/>
    </location>
</feature>